<accession>A0A0E2AQ95</accession>
<proteinExistence type="predicted"/>
<dbReference type="AlphaFoldDB" id="A0A0E2AQ95"/>
<dbReference type="RefSeq" id="WP_005794119.1">
    <property type="nucleotide sequence ID" value="NZ_JH724215.1"/>
</dbReference>
<reference evidence="1 2" key="1">
    <citation type="submission" date="2012-02" db="EMBL/GenBank/DDBJ databases">
        <title>The Genome Sequence of Bacteroides fragilis CL07T12C05.</title>
        <authorList>
            <consortium name="The Broad Institute Genome Sequencing Platform"/>
            <person name="Earl A."/>
            <person name="Ward D."/>
            <person name="Feldgarden M."/>
            <person name="Gevers D."/>
            <person name="Zitomersky N.L."/>
            <person name="Coyne M.J."/>
            <person name="Comstock L.E."/>
            <person name="Young S.K."/>
            <person name="Zeng Q."/>
            <person name="Gargeya S."/>
            <person name="Fitzgerald M."/>
            <person name="Haas B."/>
            <person name="Abouelleil A."/>
            <person name="Alvarado L."/>
            <person name="Arachchi H.M."/>
            <person name="Berlin A."/>
            <person name="Chapman S.B."/>
            <person name="Gearin G."/>
            <person name="Goldberg J."/>
            <person name="Griggs A."/>
            <person name="Gujja S."/>
            <person name="Hansen M."/>
            <person name="Heiman D."/>
            <person name="Howarth C."/>
            <person name="Larimer J."/>
            <person name="Lui A."/>
            <person name="MacDonald P.J.P."/>
            <person name="McCowen C."/>
            <person name="Montmayeur A."/>
            <person name="Murphy C."/>
            <person name="Neiman D."/>
            <person name="Pearson M."/>
            <person name="Priest M."/>
            <person name="Roberts A."/>
            <person name="Saif S."/>
            <person name="Shea T."/>
            <person name="Sisk P."/>
            <person name="Stolte C."/>
            <person name="Sykes S."/>
            <person name="Wortman J."/>
            <person name="Nusbaum C."/>
            <person name="Birren B."/>
        </authorList>
    </citation>
    <scope>NUCLEOTIDE SEQUENCE [LARGE SCALE GENOMIC DNA]</scope>
    <source>
        <strain evidence="1 2">CL07T12C05</strain>
    </source>
</reference>
<dbReference type="PATRIC" id="fig|997883.3.peg.2456"/>
<protein>
    <submittedName>
        <fullName evidence="1">Uncharacterized protein</fullName>
    </submittedName>
</protein>
<gene>
    <name evidence="1" type="ORF">HMPREF1056_02346</name>
</gene>
<evidence type="ECO:0000313" key="2">
    <source>
        <dbReference type="Proteomes" id="UP000003879"/>
    </source>
</evidence>
<dbReference type="Proteomes" id="UP000003879">
    <property type="component" value="Unassembled WGS sequence"/>
</dbReference>
<dbReference type="HOGENOM" id="CLU_061548_0_0_10"/>
<organism evidence="1 2">
    <name type="scientific">Bacteroides fragilis CL07T12C05</name>
    <dbReference type="NCBI Taxonomy" id="997883"/>
    <lineage>
        <taxon>Bacteria</taxon>
        <taxon>Pseudomonadati</taxon>
        <taxon>Bacteroidota</taxon>
        <taxon>Bacteroidia</taxon>
        <taxon>Bacteroidales</taxon>
        <taxon>Bacteroidaceae</taxon>
        <taxon>Bacteroides</taxon>
    </lineage>
</organism>
<comment type="caution">
    <text evidence="1">The sequence shown here is derived from an EMBL/GenBank/DDBJ whole genome shotgun (WGS) entry which is preliminary data.</text>
</comment>
<name>A0A0E2AQ95_BACFG</name>
<evidence type="ECO:0000313" key="1">
    <source>
        <dbReference type="EMBL" id="EIY96458.1"/>
    </source>
</evidence>
<sequence length="314" mass="36847">MNEAKKTLTMEFIESIMDENYTLVWVDYRESFNENRDLLQKCLEKQGCEELWSKVEDWYEDAEEQATQEIIKELKSHCIDFYDFEEDEVEAFFEEHDDEIRDEIRERDDSTPVNDLIKNTNDIPVRVEMLSNYDCINSCWLESQGGFRYKESYFGDMIDTLRLNPAKVKKALTEKGYTVYGRFPNKKYRDGKEQVSYEDFCQELENSCCGANLLTYIGLVNLRDLYDADFKIKEVIIPKGNTCGLFSSMYGGGSLIEMELKYDVRIRLDKARKDGYGFRLRLDNERSEYDCSIKHVYGVCDSFFGKQVSIVPAN</sequence>
<dbReference type="EMBL" id="AGXN01000012">
    <property type="protein sequence ID" value="EIY96458.1"/>
    <property type="molecule type" value="Genomic_DNA"/>
</dbReference>